<feature type="compositionally biased region" description="Low complexity" evidence="1">
    <location>
        <begin position="136"/>
        <end position="160"/>
    </location>
</feature>
<sequence length="294" mass="28521">MSEDAELVPLSDEELSAQVGSVLPDKEVVSILDLNVDLALAIDAAAPIELAVAANANVAAPIDAAVGANILSSGSEAQALADQGVLITQGIDADATAHAVQVSGIDQSNDVVDAGSSTPVQGGAADSTSTNDASTNDASTNDASRSDASTSDAPSDGSSGEPDPASVADTTAGGTETPSEESTGTTGAAGVEPAADAAVVPDTGLETPDTSQLLDGNLLNVNVNIDADVDLAAPIAGAVAANANVAAPIDAAVAANIGAVDSQSVAIAQQDAIINQNITGSATADAEQTSEIEQ</sequence>
<evidence type="ECO:0000256" key="1">
    <source>
        <dbReference type="SAM" id="MobiDB-lite"/>
    </source>
</evidence>
<proteinExistence type="predicted"/>
<organism evidence="2 3">
    <name type="scientific">Kribbella shirazensis</name>
    <dbReference type="NCBI Taxonomy" id="1105143"/>
    <lineage>
        <taxon>Bacteria</taxon>
        <taxon>Bacillati</taxon>
        <taxon>Actinomycetota</taxon>
        <taxon>Actinomycetes</taxon>
        <taxon>Propionibacteriales</taxon>
        <taxon>Kribbellaceae</taxon>
        <taxon>Kribbella</taxon>
    </lineage>
</organism>
<feature type="compositionally biased region" description="Polar residues" evidence="1">
    <location>
        <begin position="110"/>
        <end position="135"/>
    </location>
</feature>
<comment type="caution">
    <text evidence="2">The sequence shown here is derived from an EMBL/GenBank/DDBJ whole genome shotgun (WGS) entry which is preliminary data.</text>
</comment>
<accession>A0A7X5VCE7</accession>
<protein>
    <recommendedName>
        <fullName evidence="4">Peptidoglycan-binding protein</fullName>
    </recommendedName>
</protein>
<evidence type="ECO:0000313" key="2">
    <source>
        <dbReference type="EMBL" id="NIK58660.1"/>
    </source>
</evidence>
<gene>
    <name evidence="2" type="ORF">BJY22_004377</name>
</gene>
<dbReference type="Proteomes" id="UP000555407">
    <property type="component" value="Unassembled WGS sequence"/>
</dbReference>
<feature type="compositionally biased region" description="Low complexity" evidence="1">
    <location>
        <begin position="170"/>
        <end position="191"/>
    </location>
</feature>
<keyword evidence="3" id="KW-1185">Reference proteome</keyword>
<dbReference type="EMBL" id="JAASRO010000001">
    <property type="protein sequence ID" value="NIK58660.1"/>
    <property type="molecule type" value="Genomic_DNA"/>
</dbReference>
<dbReference type="RefSeq" id="WP_167209619.1">
    <property type="nucleotide sequence ID" value="NZ_JAASRO010000001.1"/>
</dbReference>
<feature type="region of interest" description="Disordered" evidence="1">
    <location>
        <begin position="110"/>
        <end position="191"/>
    </location>
</feature>
<evidence type="ECO:0008006" key="4">
    <source>
        <dbReference type="Google" id="ProtNLM"/>
    </source>
</evidence>
<name>A0A7X5VCE7_9ACTN</name>
<reference evidence="2 3" key="1">
    <citation type="submission" date="2020-03" db="EMBL/GenBank/DDBJ databases">
        <title>Sequencing the genomes of 1000 actinobacteria strains.</title>
        <authorList>
            <person name="Klenk H.-P."/>
        </authorList>
    </citation>
    <scope>NUCLEOTIDE SEQUENCE [LARGE SCALE GENOMIC DNA]</scope>
    <source>
        <strain evidence="2 3">DSM 45490</strain>
    </source>
</reference>
<evidence type="ECO:0000313" key="3">
    <source>
        <dbReference type="Proteomes" id="UP000555407"/>
    </source>
</evidence>
<dbReference type="AlphaFoldDB" id="A0A7X5VCE7"/>